<evidence type="ECO:0000259" key="1">
    <source>
        <dbReference type="PROSITE" id="PS50011"/>
    </source>
</evidence>
<evidence type="ECO:0000313" key="3">
    <source>
        <dbReference type="Proteomes" id="UP001153678"/>
    </source>
</evidence>
<dbReference type="EMBL" id="CAMKVN010000350">
    <property type="protein sequence ID" value="CAI2166981.1"/>
    <property type="molecule type" value="Genomic_DNA"/>
</dbReference>
<name>A0A9W4SEU3_9GLOM</name>
<dbReference type="GO" id="GO:0005524">
    <property type="term" value="F:ATP binding"/>
    <property type="evidence" value="ECO:0007669"/>
    <property type="project" value="InterPro"/>
</dbReference>
<evidence type="ECO:0000313" key="2">
    <source>
        <dbReference type="EMBL" id="CAI2166981.1"/>
    </source>
</evidence>
<dbReference type="Gene3D" id="1.10.510.10">
    <property type="entry name" value="Transferase(Phosphotransferase) domain 1"/>
    <property type="match status" value="1"/>
</dbReference>
<dbReference type="OrthoDB" id="6718656at2759"/>
<dbReference type="InterPro" id="IPR050167">
    <property type="entry name" value="Ser_Thr_protein_kinase"/>
</dbReference>
<comment type="caution">
    <text evidence="2">The sequence shown here is derived from an EMBL/GenBank/DDBJ whole genome shotgun (WGS) entry which is preliminary data.</text>
</comment>
<dbReference type="InterPro" id="IPR000719">
    <property type="entry name" value="Prot_kinase_dom"/>
</dbReference>
<dbReference type="GO" id="GO:0004713">
    <property type="term" value="F:protein tyrosine kinase activity"/>
    <property type="evidence" value="ECO:0007669"/>
    <property type="project" value="InterPro"/>
</dbReference>
<reference evidence="2" key="1">
    <citation type="submission" date="2022-08" db="EMBL/GenBank/DDBJ databases">
        <authorList>
            <person name="Kallberg Y."/>
            <person name="Tangrot J."/>
            <person name="Rosling A."/>
        </authorList>
    </citation>
    <scope>NUCLEOTIDE SEQUENCE</scope>
    <source>
        <strain evidence="2">Wild A</strain>
    </source>
</reference>
<dbReference type="InterPro" id="IPR020635">
    <property type="entry name" value="Tyr_kinase_cat_dom"/>
</dbReference>
<proteinExistence type="predicted"/>
<dbReference type="Pfam" id="PF07714">
    <property type="entry name" value="PK_Tyr_Ser-Thr"/>
    <property type="match status" value="1"/>
</dbReference>
<dbReference type="GO" id="GO:0007165">
    <property type="term" value="P:signal transduction"/>
    <property type="evidence" value="ECO:0007669"/>
    <property type="project" value="TreeGrafter"/>
</dbReference>
<dbReference type="AlphaFoldDB" id="A0A9W4SEU3"/>
<dbReference type="PANTHER" id="PTHR23257">
    <property type="entry name" value="SERINE-THREONINE PROTEIN KINASE"/>
    <property type="match status" value="1"/>
</dbReference>
<sequence length="314" mass="36078">MTLQDIHSSGFIHRNLHSGNILQTDQGYPKINDLSLSKFIDNKKNQLLYGVLPYVAPEVLRGEEFTSAADVYSFSMIMWEISSGMPLFSNRKHDTQLAIEICNGMRPKIVSGTPKSFSMLMERCWDSDPLLRPSVQEITAMLFRWHFHLEQNRSIDICNAFMISNYEKRYFQPSNSLQDVTSTIEINYNSQLLNFKDLPEPTNFYTRTGYDSGFGSLSNTSSIRHRVSESLASSDSCDKSPTRPLYVNLLRKQYQFDATCIIYAEPESYLNINSDDEKGSETTFAMDYEIMDKPKQIEPIYTTENIVVSYSLRV</sequence>
<dbReference type="GO" id="GO:0005737">
    <property type="term" value="C:cytoplasm"/>
    <property type="evidence" value="ECO:0007669"/>
    <property type="project" value="TreeGrafter"/>
</dbReference>
<dbReference type="Proteomes" id="UP001153678">
    <property type="component" value="Unassembled WGS sequence"/>
</dbReference>
<protein>
    <submittedName>
        <fullName evidence="2">13465_t:CDS:1</fullName>
    </submittedName>
</protein>
<keyword evidence="3" id="KW-1185">Reference proteome</keyword>
<dbReference type="SUPFAM" id="SSF56112">
    <property type="entry name" value="Protein kinase-like (PK-like)"/>
    <property type="match status" value="1"/>
</dbReference>
<feature type="domain" description="Protein kinase" evidence="1">
    <location>
        <begin position="1"/>
        <end position="149"/>
    </location>
</feature>
<dbReference type="InterPro" id="IPR001245">
    <property type="entry name" value="Ser-Thr/Tyr_kinase_cat_dom"/>
</dbReference>
<accession>A0A9W4SEU3</accession>
<dbReference type="InterPro" id="IPR011009">
    <property type="entry name" value="Kinase-like_dom_sf"/>
</dbReference>
<organism evidence="2 3">
    <name type="scientific">Funneliformis geosporum</name>
    <dbReference type="NCBI Taxonomy" id="1117311"/>
    <lineage>
        <taxon>Eukaryota</taxon>
        <taxon>Fungi</taxon>
        <taxon>Fungi incertae sedis</taxon>
        <taxon>Mucoromycota</taxon>
        <taxon>Glomeromycotina</taxon>
        <taxon>Glomeromycetes</taxon>
        <taxon>Glomerales</taxon>
        <taxon>Glomeraceae</taxon>
        <taxon>Funneliformis</taxon>
    </lineage>
</organism>
<dbReference type="SMART" id="SM00219">
    <property type="entry name" value="TyrKc"/>
    <property type="match status" value="1"/>
</dbReference>
<gene>
    <name evidence="2" type="ORF">FWILDA_LOCUS2843</name>
</gene>
<dbReference type="PROSITE" id="PS50011">
    <property type="entry name" value="PROTEIN_KINASE_DOM"/>
    <property type="match status" value="1"/>
</dbReference>